<gene>
    <name evidence="4" type="ORF">HYT38_00885</name>
    <name evidence="5" type="ORF">HYV66_02450</name>
</gene>
<dbReference type="Pfam" id="PF00076">
    <property type="entry name" value="RRM_1"/>
    <property type="match status" value="1"/>
</dbReference>
<evidence type="ECO:0000256" key="1">
    <source>
        <dbReference type="ARBA" id="ARBA00022884"/>
    </source>
</evidence>
<name>A0A932DSM4_9BACT</name>
<dbReference type="Proteomes" id="UP000786662">
    <property type="component" value="Unassembled WGS sequence"/>
</dbReference>
<dbReference type="PANTHER" id="PTHR48027">
    <property type="entry name" value="HETEROGENEOUS NUCLEAR RIBONUCLEOPROTEIN 87F-RELATED"/>
    <property type="match status" value="1"/>
</dbReference>
<reference evidence="5" key="1">
    <citation type="submission" date="2020-07" db="EMBL/GenBank/DDBJ databases">
        <title>Huge and variable diversity of episymbiotic CPR bacteria and DPANN archaea in groundwater ecosystems.</title>
        <authorList>
            <person name="He C.Y."/>
            <person name="Keren R."/>
            <person name="Whittaker M."/>
            <person name="Farag I.F."/>
            <person name="Doudna J."/>
            <person name="Cate J.H.D."/>
            <person name="Banfield J.F."/>
        </authorList>
    </citation>
    <scope>NUCLEOTIDE SEQUENCE</scope>
    <source>
        <strain evidence="4">NC_groundwater_191_Ag_S-0.1um_45_8</strain>
        <strain evidence="5">NC_groundwater_418_Ag_B-0.1um_45_10</strain>
    </source>
</reference>
<dbReference type="AlphaFoldDB" id="A0A932DSM4"/>
<dbReference type="Proteomes" id="UP000709672">
    <property type="component" value="Unassembled WGS sequence"/>
</dbReference>
<dbReference type="SUPFAM" id="SSF54928">
    <property type="entry name" value="RNA-binding domain, RBD"/>
    <property type="match status" value="1"/>
</dbReference>
<accession>A0A932DSM4</accession>
<dbReference type="GO" id="GO:0003723">
    <property type="term" value="F:RNA binding"/>
    <property type="evidence" value="ECO:0007669"/>
    <property type="project" value="UniProtKB-KW"/>
</dbReference>
<dbReference type="EMBL" id="JACPHQ010000032">
    <property type="protein sequence ID" value="MBI2466062.1"/>
    <property type="molecule type" value="Genomic_DNA"/>
</dbReference>
<feature type="compositionally biased region" description="Gly residues" evidence="2">
    <location>
        <begin position="90"/>
        <end position="114"/>
    </location>
</feature>
<comment type="caution">
    <text evidence="5">The sequence shown here is derived from an EMBL/GenBank/DDBJ whole genome shotgun (WGS) entry which is preliminary data.</text>
</comment>
<feature type="domain" description="RRM" evidence="3">
    <location>
        <begin position="3"/>
        <end position="81"/>
    </location>
</feature>
<proteinExistence type="predicted"/>
<keyword evidence="1" id="KW-0694">RNA-binding</keyword>
<dbReference type="InterPro" id="IPR048289">
    <property type="entry name" value="RRM2_NsCP33-like"/>
</dbReference>
<evidence type="ECO:0000313" key="4">
    <source>
        <dbReference type="EMBL" id="MBI2052220.1"/>
    </source>
</evidence>
<dbReference type="InterPro" id="IPR035979">
    <property type="entry name" value="RBD_domain_sf"/>
</dbReference>
<dbReference type="Gene3D" id="3.30.70.330">
    <property type="match status" value="1"/>
</dbReference>
<dbReference type="EMBL" id="JACOYY010000029">
    <property type="protein sequence ID" value="MBI2052220.1"/>
    <property type="molecule type" value="Genomic_DNA"/>
</dbReference>
<dbReference type="SMART" id="SM00360">
    <property type="entry name" value="RRM"/>
    <property type="match status" value="1"/>
</dbReference>
<feature type="compositionally biased region" description="Basic and acidic residues" evidence="2">
    <location>
        <begin position="76"/>
        <end position="87"/>
    </location>
</feature>
<evidence type="ECO:0000313" key="5">
    <source>
        <dbReference type="EMBL" id="MBI2466062.1"/>
    </source>
</evidence>
<sequence>MAKKLYIGGLSYSTTEDSLRDAFSQAGAVESASIIMDKMSGRSRGFGFVEMTNDEDAEKAIEMWNGKELDGRKLTVNEARPMSERPPRRTGGGGGFNRGGSGGGGFGGGRRSDW</sequence>
<organism evidence="5 6">
    <name type="scientific">Candidatus Sungiibacteriota bacterium</name>
    <dbReference type="NCBI Taxonomy" id="2750080"/>
    <lineage>
        <taxon>Bacteria</taxon>
        <taxon>Candidatus Sungiibacteriota</taxon>
    </lineage>
</organism>
<dbReference type="InterPro" id="IPR052462">
    <property type="entry name" value="SLIRP/GR-RBP-like"/>
</dbReference>
<dbReference type="InterPro" id="IPR012677">
    <property type="entry name" value="Nucleotide-bd_a/b_plait_sf"/>
</dbReference>
<dbReference type="PROSITE" id="PS50102">
    <property type="entry name" value="RRM"/>
    <property type="match status" value="1"/>
</dbReference>
<protein>
    <submittedName>
        <fullName evidence="5">RNA-binding protein</fullName>
    </submittedName>
</protein>
<dbReference type="InterPro" id="IPR000504">
    <property type="entry name" value="RRM_dom"/>
</dbReference>
<evidence type="ECO:0000313" key="6">
    <source>
        <dbReference type="Proteomes" id="UP000709672"/>
    </source>
</evidence>
<evidence type="ECO:0000256" key="2">
    <source>
        <dbReference type="SAM" id="MobiDB-lite"/>
    </source>
</evidence>
<evidence type="ECO:0000259" key="3">
    <source>
        <dbReference type="PROSITE" id="PS50102"/>
    </source>
</evidence>
<dbReference type="CDD" id="cd21608">
    <property type="entry name" value="RRM2_NsCP33_like"/>
    <property type="match status" value="1"/>
</dbReference>
<feature type="region of interest" description="Disordered" evidence="2">
    <location>
        <begin position="76"/>
        <end position="114"/>
    </location>
</feature>